<sequence>MDFRDKRCKVHHKTYKFICSVCMKMLCPQCIFIHVREEPTHAKQCQHIDTVEDNIMQSIYDNDNQPSAKVENDYYSYSTFIYSKRDSVWQSIKSATTKYQELSDRENSTLQHFKELQEYLIAEKNKFKLSIDKDRNTLEKLINDHLCELKELNITINMMGSIKSQMIGNAIGSGDLSSDTASQFSTASLLKQIANSSSLQSFIDENMVNSDGKDNTELLQNYNSQPTSLVEIVHKYNNQFQLHTSKNNNNNDNDQFQSHISNNNNNNNNINSLSPTQSDKFTIKIPNINQIEPPISKIKSSQSIIESNSIPISNAELVNKSQSHTINIEKALTNLDYLKQSHVIYNSHRESLNQLLNQYIETIIDQHSITFNLNTTFKNSSVNITFGYRFNQILSVGVLPESLELLEFGDGFKQILSVGVLPESLKSLKFGIYFDQILSFGVLPKSLESLEFGDIFNQILSVGVLPESLESLKFGYRFNQILSVGVLPESLESLEFGDGFKQILSVGVLPESLKSLKFGIYFDQILSVGVLPKSLESLVFGDIFNQILSVGVLPKSLESLVFGCEFNQILSVGVLPSSLRRLSLSSKYITSSYFGMTLPQSMITFIIGIDHKDSKNENKLLSNLKTLEIYLGVDNQKIQALVLTNSNDSLEFIKEFYPDYYSKRNLSKIDFVDSHNNQISGEFITALLLTKQK</sequence>
<organism evidence="2 3">
    <name type="scientific">Heterostelium pallidum (strain ATCC 26659 / Pp 5 / PN500)</name>
    <name type="common">Cellular slime mold</name>
    <name type="synonym">Polysphondylium pallidum</name>
    <dbReference type="NCBI Taxonomy" id="670386"/>
    <lineage>
        <taxon>Eukaryota</taxon>
        <taxon>Amoebozoa</taxon>
        <taxon>Evosea</taxon>
        <taxon>Eumycetozoa</taxon>
        <taxon>Dictyostelia</taxon>
        <taxon>Acytosteliales</taxon>
        <taxon>Acytosteliaceae</taxon>
        <taxon>Heterostelium</taxon>
    </lineage>
</organism>
<evidence type="ECO:0000313" key="3">
    <source>
        <dbReference type="Proteomes" id="UP000001396"/>
    </source>
</evidence>
<dbReference type="AlphaFoldDB" id="D3BHR9"/>
<feature type="compositionally biased region" description="Low complexity" evidence="1">
    <location>
        <begin position="247"/>
        <end position="272"/>
    </location>
</feature>
<name>D3BHR9_HETP5</name>
<evidence type="ECO:0000256" key="1">
    <source>
        <dbReference type="SAM" id="MobiDB-lite"/>
    </source>
</evidence>
<comment type="caution">
    <text evidence="2">The sequence shown here is derived from an EMBL/GenBank/DDBJ whole genome shotgun (WGS) entry which is preliminary data.</text>
</comment>
<proteinExistence type="predicted"/>
<reference evidence="2 3" key="1">
    <citation type="journal article" date="2011" name="Genome Res.">
        <title>Phylogeny-wide analysis of social amoeba genomes highlights ancient origins for complex intercellular communication.</title>
        <authorList>
            <person name="Heidel A.J."/>
            <person name="Lawal H.M."/>
            <person name="Felder M."/>
            <person name="Schilde C."/>
            <person name="Helps N.R."/>
            <person name="Tunggal B."/>
            <person name="Rivero F."/>
            <person name="John U."/>
            <person name="Schleicher M."/>
            <person name="Eichinger L."/>
            <person name="Platzer M."/>
            <person name="Noegel A.A."/>
            <person name="Schaap P."/>
            <person name="Gloeckner G."/>
        </authorList>
    </citation>
    <scope>NUCLEOTIDE SEQUENCE [LARGE SCALE GENOMIC DNA]</scope>
    <source>
        <strain evidence="3">ATCC 26659 / Pp 5 / PN500</strain>
    </source>
</reference>
<gene>
    <name evidence="2" type="ORF">PPL_08283</name>
</gene>
<dbReference type="Pfam" id="PF05725">
    <property type="entry name" value="FNIP"/>
    <property type="match status" value="5"/>
</dbReference>
<feature type="region of interest" description="Disordered" evidence="1">
    <location>
        <begin position="244"/>
        <end position="276"/>
    </location>
</feature>
<dbReference type="InterPro" id="IPR008615">
    <property type="entry name" value="FNIP"/>
</dbReference>
<evidence type="ECO:0000313" key="2">
    <source>
        <dbReference type="EMBL" id="EFA78819.1"/>
    </source>
</evidence>
<dbReference type="InterPro" id="IPR051251">
    <property type="entry name" value="STK_FNIP-Repeat"/>
</dbReference>
<dbReference type="EMBL" id="ADBJ01000037">
    <property type="protein sequence ID" value="EFA78819.1"/>
    <property type="molecule type" value="Genomic_DNA"/>
</dbReference>
<dbReference type="RefSeq" id="XP_020430943.1">
    <property type="nucleotide sequence ID" value="XM_020579104.1"/>
</dbReference>
<dbReference type="Proteomes" id="UP000001396">
    <property type="component" value="Unassembled WGS sequence"/>
</dbReference>
<dbReference type="InParanoid" id="D3BHR9"/>
<dbReference type="PANTHER" id="PTHR32134">
    <property type="entry name" value="FNIP REPEAT-CONTAINING PROTEIN"/>
    <property type="match status" value="1"/>
</dbReference>
<accession>D3BHR9</accession>
<dbReference type="PANTHER" id="PTHR32134:SF169">
    <property type="entry name" value="FNIP REPEAT-CONTAINING PROTEIN-RELATED"/>
    <property type="match status" value="1"/>
</dbReference>
<dbReference type="OMA" id="HIDTVED"/>
<keyword evidence="3" id="KW-1185">Reference proteome</keyword>
<protein>
    <recommendedName>
        <fullName evidence="4">B box-type domain-containing protein</fullName>
    </recommendedName>
</protein>
<dbReference type="GeneID" id="31363763"/>
<evidence type="ECO:0008006" key="4">
    <source>
        <dbReference type="Google" id="ProtNLM"/>
    </source>
</evidence>